<evidence type="ECO:0000256" key="1">
    <source>
        <dbReference type="PROSITE-ProRule" id="PRU00221"/>
    </source>
</evidence>
<keyword evidence="1" id="KW-0853">WD repeat</keyword>
<name>A0A8S9FT29_BRACR</name>
<dbReference type="PROSITE" id="PS50082">
    <property type="entry name" value="WD_REPEATS_2"/>
    <property type="match status" value="1"/>
</dbReference>
<dbReference type="EMBL" id="QGKW02002228">
    <property type="protein sequence ID" value="KAF2536219.1"/>
    <property type="molecule type" value="Genomic_DNA"/>
</dbReference>
<dbReference type="Gene3D" id="2.130.10.10">
    <property type="entry name" value="YVTN repeat-like/Quinoprotein amine dehydrogenase"/>
    <property type="match status" value="1"/>
</dbReference>
<feature type="repeat" description="WD" evidence="1">
    <location>
        <begin position="148"/>
        <end position="188"/>
    </location>
</feature>
<dbReference type="InterPro" id="IPR015943">
    <property type="entry name" value="WD40/YVTN_repeat-like_dom_sf"/>
</dbReference>
<protein>
    <submittedName>
        <fullName evidence="2">Uncharacterized protein</fullName>
    </submittedName>
</protein>
<dbReference type="Proteomes" id="UP000712281">
    <property type="component" value="Unassembled WGS sequence"/>
</dbReference>
<dbReference type="PROSITE" id="PS50294">
    <property type="entry name" value="WD_REPEATS_REGION"/>
    <property type="match status" value="1"/>
</dbReference>
<dbReference type="AlphaFoldDB" id="A0A8S9FT29"/>
<evidence type="ECO:0000313" key="2">
    <source>
        <dbReference type="EMBL" id="KAF2536219.1"/>
    </source>
</evidence>
<organism evidence="2 3">
    <name type="scientific">Brassica cretica</name>
    <name type="common">Mustard</name>
    <dbReference type="NCBI Taxonomy" id="69181"/>
    <lineage>
        <taxon>Eukaryota</taxon>
        <taxon>Viridiplantae</taxon>
        <taxon>Streptophyta</taxon>
        <taxon>Embryophyta</taxon>
        <taxon>Tracheophyta</taxon>
        <taxon>Spermatophyta</taxon>
        <taxon>Magnoliopsida</taxon>
        <taxon>eudicotyledons</taxon>
        <taxon>Gunneridae</taxon>
        <taxon>Pentapetalae</taxon>
        <taxon>rosids</taxon>
        <taxon>malvids</taxon>
        <taxon>Brassicales</taxon>
        <taxon>Brassicaceae</taxon>
        <taxon>Brassiceae</taxon>
        <taxon>Brassica</taxon>
    </lineage>
</organism>
<evidence type="ECO:0000313" key="3">
    <source>
        <dbReference type="Proteomes" id="UP000712281"/>
    </source>
</evidence>
<accession>A0A8S9FT29</accession>
<comment type="caution">
    <text evidence="2">The sequence shown here is derived from an EMBL/GenBank/DDBJ whole genome shotgun (WGS) entry which is preliminary data.</text>
</comment>
<reference evidence="2" key="1">
    <citation type="submission" date="2019-12" db="EMBL/GenBank/DDBJ databases">
        <title>Genome sequencing and annotation of Brassica cretica.</title>
        <authorList>
            <person name="Studholme D.J."/>
            <person name="Sarris P.F."/>
        </authorList>
    </citation>
    <scope>NUCLEOTIDE SEQUENCE</scope>
    <source>
        <strain evidence="2">PFS-001/15</strain>
        <tissue evidence="2">Leaf</tissue>
    </source>
</reference>
<proteinExistence type="predicted"/>
<dbReference type="InterPro" id="IPR001680">
    <property type="entry name" value="WD40_rpt"/>
</dbReference>
<gene>
    <name evidence="2" type="ORF">F2Q68_00021831</name>
</gene>
<sequence length="188" mass="21325">MNLKKVWRSVWSRSNRCKDTTKAIQVPLSSSSSSISAFDQVPMGYISPDTDCLQEWDSIFFAETSLRDGYPLRRRHVSPSFQGTKLLNDSVRLVILSVTKKLRKEHAVAKRLQRIQTNQNVQPASAFFIFISIVMLVVDQDEGPREDEESDTHNVSAVCFQPELPIILTGFEDGTVGIWHATTYESFI</sequence>